<keyword evidence="1" id="KW-0472">Membrane</keyword>
<reference evidence="2" key="1">
    <citation type="journal article" date="2021" name="Microb. Physiol.">
        <title>Proteogenomic Insights into the Physiology of Marine, Sulfate-Reducing, Filamentous Desulfonema limicola and Desulfonema magnum.</title>
        <authorList>
            <person name="Schnaars V."/>
            <person name="Wohlbrand L."/>
            <person name="Scheve S."/>
            <person name="Hinrichs C."/>
            <person name="Reinhardt R."/>
            <person name="Rabus R."/>
        </authorList>
    </citation>
    <scope>NUCLEOTIDE SEQUENCE</scope>
    <source>
        <strain evidence="2">5ac10</strain>
    </source>
</reference>
<keyword evidence="1" id="KW-1133">Transmembrane helix</keyword>
<keyword evidence="3" id="KW-1185">Reference proteome</keyword>
<dbReference type="RefSeq" id="WP_207689774.1">
    <property type="nucleotide sequence ID" value="NZ_CP061799.1"/>
</dbReference>
<dbReference type="AlphaFoldDB" id="A0A975GE77"/>
<evidence type="ECO:0000256" key="1">
    <source>
        <dbReference type="SAM" id="Phobius"/>
    </source>
</evidence>
<evidence type="ECO:0000313" key="2">
    <source>
        <dbReference type="EMBL" id="QTA77820.1"/>
    </source>
</evidence>
<accession>A0A975GE77</accession>
<feature type="transmembrane region" description="Helical" evidence="1">
    <location>
        <begin position="172"/>
        <end position="193"/>
    </location>
</feature>
<feature type="transmembrane region" description="Helical" evidence="1">
    <location>
        <begin position="63"/>
        <end position="81"/>
    </location>
</feature>
<feature type="transmembrane region" description="Helical" evidence="1">
    <location>
        <begin position="142"/>
        <end position="160"/>
    </location>
</feature>
<name>A0A975GE77_9BACT</name>
<keyword evidence="1" id="KW-0812">Transmembrane</keyword>
<protein>
    <submittedName>
        <fullName evidence="2">Uncharacterized protein</fullName>
    </submittedName>
</protein>
<feature type="transmembrane region" description="Helical" evidence="1">
    <location>
        <begin position="111"/>
        <end position="130"/>
    </location>
</feature>
<proteinExistence type="predicted"/>
<organism evidence="2 3">
    <name type="scientific">Desulfonema limicola</name>
    <dbReference type="NCBI Taxonomy" id="45656"/>
    <lineage>
        <taxon>Bacteria</taxon>
        <taxon>Pseudomonadati</taxon>
        <taxon>Thermodesulfobacteriota</taxon>
        <taxon>Desulfobacteria</taxon>
        <taxon>Desulfobacterales</taxon>
        <taxon>Desulfococcaceae</taxon>
        <taxon>Desulfonema</taxon>
    </lineage>
</organism>
<dbReference type="EMBL" id="CP061799">
    <property type="protein sequence ID" value="QTA77820.1"/>
    <property type="molecule type" value="Genomic_DNA"/>
</dbReference>
<dbReference type="Proteomes" id="UP000663720">
    <property type="component" value="Chromosome"/>
</dbReference>
<gene>
    <name evidence="2" type="ORF">dnl_00170</name>
</gene>
<dbReference type="KEGG" id="dli:dnl_00170"/>
<evidence type="ECO:0000313" key="3">
    <source>
        <dbReference type="Proteomes" id="UP000663720"/>
    </source>
</evidence>
<sequence length="194" mass="22329">MTTKNISFLILFSVILSFIFFYEISSSVASDHGKKSYRKHHDDNLFSSKHSQRDKGNEFTGELSAWMFFIANITVFLSLLLKGMPRLLNLNKTSEKKILFFNKSQKKYLKYFHYILNPLSLIIASIHFSLSSCRTSSLPEWGLLSMAVIVVIGIFMKLKLIPHSIRKNVYRFHTNSIPFGCVIIILFLGHSIVD</sequence>